<dbReference type="Proteomes" id="UP000053424">
    <property type="component" value="Unassembled WGS sequence"/>
</dbReference>
<dbReference type="AlphaFoldDB" id="A0A0C3BS40"/>
<keyword evidence="4" id="KW-1185">Reference proteome</keyword>
<organism evidence="3 4">
    <name type="scientific">Hebeloma cylindrosporum</name>
    <dbReference type="NCBI Taxonomy" id="76867"/>
    <lineage>
        <taxon>Eukaryota</taxon>
        <taxon>Fungi</taxon>
        <taxon>Dikarya</taxon>
        <taxon>Basidiomycota</taxon>
        <taxon>Agaricomycotina</taxon>
        <taxon>Agaricomycetes</taxon>
        <taxon>Agaricomycetidae</taxon>
        <taxon>Agaricales</taxon>
        <taxon>Agaricineae</taxon>
        <taxon>Hymenogastraceae</taxon>
        <taxon>Hebeloma</taxon>
    </lineage>
</organism>
<feature type="compositionally biased region" description="Polar residues" evidence="1">
    <location>
        <begin position="244"/>
        <end position="259"/>
    </location>
</feature>
<sequence>MTLLYSHGRHFPTPCFSIKLKVHVSASRVSCCRYPGRIRQRRYATIVADDIAPDKPIPPLKNPFPYPSNAKPTPHQIFHLPFNATQAQIKARYYELVHAHHPDSQYAAHLPWDVAQHRFRSIKASYDYLSGRSVSPDPNSRPTPSPKNFDPYVHEMARRRRAYYASQARDPGMMDNDGWAKPGWGEGFGAPKSERSEWNGEGWRERMLLSLGVVTLMAGLFPTMPTTVANAFLPTSYDAVDPSLSYSASQPNTNTSPSSAHRDSTNTNSSSSSTKFSFPFSLDFDKRHREAVSALVQARCDREEMGVERREGLKKRVKEMEMARSGGGGGAHAEYGCGPHPPIKTEGRGTTRLAAVPEDSVVRSSPLEAHEDADSSSDAGSTLDASPPQSK</sequence>
<reference evidence="3 4" key="1">
    <citation type="submission" date="2014-04" db="EMBL/GenBank/DDBJ databases">
        <authorList>
            <consortium name="DOE Joint Genome Institute"/>
            <person name="Kuo A."/>
            <person name="Gay G."/>
            <person name="Dore J."/>
            <person name="Kohler A."/>
            <person name="Nagy L.G."/>
            <person name="Floudas D."/>
            <person name="Copeland A."/>
            <person name="Barry K.W."/>
            <person name="Cichocki N."/>
            <person name="Veneault-Fourrey C."/>
            <person name="LaButti K."/>
            <person name="Lindquist E.A."/>
            <person name="Lipzen A."/>
            <person name="Lundell T."/>
            <person name="Morin E."/>
            <person name="Murat C."/>
            <person name="Sun H."/>
            <person name="Tunlid A."/>
            <person name="Henrissat B."/>
            <person name="Grigoriev I.V."/>
            <person name="Hibbett D.S."/>
            <person name="Martin F."/>
            <person name="Nordberg H.P."/>
            <person name="Cantor M.N."/>
            <person name="Hua S.X."/>
        </authorList>
    </citation>
    <scope>NUCLEOTIDE SEQUENCE [LARGE SCALE GENOMIC DNA]</scope>
    <source>
        <strain evidence="4">h7</strain>
    </source>
</reference>
<feature type="compositionally biased region" description="Low complexity" evidence="1">
    <location>
        <begin position="265"/>
        <end position="274"/>
    </location>
</feature>
<dbReference type="HOGENOM" id="CLU_706070_0_0_1"/>
<feature type="region of interest" description="Disordered" evidence="1">
    <location>
        <begin position="244"/>
        <end position="274"/>
    </location>
</feature>
<dbReference type="SUPFAM" id="SSF46565">
    <property type="entry name" value="Chaperone J-domain"/>
    <property type="match status" value="1"/>
</dbReference>
<gene>
    <name evidence="3" type="ORF">M413DRAFT_447011</name>
</gene>
<dbReference type="CDD" id="cd06257">
    <property type="entry name" value="DnaJ"/>
    <property type="match status" value="1"/>
</dbReference>
<feature type="compositionally biased region" description="Polar residues" evidence="1">
    <location>
        <begin position="376"/>
        <end position="391"/>
    </location>
</feature>
<dbReference type="PROSITE" id="PS50076">
    <property type="entry name" value="DNAJ_2"/>
    <property type="match status" value="1"/>
</dbReference>
<proteinExistence type="predicted"/>
<evidence type="ECO:0000313" key="3">
    <source>
        <dbReference type="EMBL" id="KIM39520.1"/>
    </source>
</evidence>
<feature type="region of interest" description="Disordered" evidence="1">
    <location>
        <begin position="323"/>
        <end position="391"/>
    </location>
</feature>
<dbReference type="InterPro" id="IPR001623">
    <property type="entry name" value="DnaJ_domain"/>
</dbReference>
<dbReference type="OrthoDB" id="445556at2759"/>
<evidence type="ECO:0000256" key="1">
    <source>
        <dbReference type="SAM" id="MobiDB-lite"/>
    </source>
</evidence>
<dbReference type="EMBL" id="KN831785">
    <property type="protein sequence ID" value="KIM39520.1"/>
    <property type="molecule type" value="Genomic_DNA"/>
</dbReference>
<reference evidence="4" key="2">
    <citation type="submission" date="2015-01" db="EMBL/GenBank/DDBJ databases">
        <title>Evolutionary Origins and Diversification of the Mycorrhizal Mutualists.</title>
        <authorList>
            <consortium name="DOE Joint Genome Institute"/>
            <consortium name="Mycorrhizal Genomics Consortium"/>
            <person name="Kohler A."/>
            <person name="Kuo A."/>
            <person name="Nagy L.G."/>
            <person name="Floudas D."/>
            <person name="Copeland A."/>
            <person name="Barry K.W."/>
            <person name="Cichocki N."/>
            <person name="Veneault-Fourrey C."/>
            <person name="LaButti K."/>
            <person name="Lindquist E.A."/>
            <person name="Lipzen A."/>
            <person name="Lundell T."/>
            <person name="Morin E."/>
            <person name="Murat C."/>
            <person name="Riley R."/>
            <person name="Ohm R."/>
            <person name="Sun H."/>
            <person name="Tunlid A."/>
            <person name="Henrissat B."/>
            <person name="Grigoriev I.V."/>
            <person name="Hibbett D.S."/>
            <person name="Martin F."/>
        </authorList>
    </citation>
    <scope>NUCLEOTIDE SEQUENCE [LARGE SCALE GENOMIC DNA]</scope>
    <source>
        <strain evidence="4">h7</strain>
    </source>
</reference>
<dbReference type="InterPro" id="IPR036869">
    <property type="entry name" value="J_dom_sf"/>
</dbReference>
<protein>
    <recommendedName>
        <fullName evidence="2">J domain-containing protein</fullName>
    </recommendedName>
</protein>
<name>A0A0C3BS40_HEBCY</name>
<accession>A0A0C3BS40</accession>
<feature type="domain" description="J" evidence="2">
    <location>
        <begin position="73"/>
        <end position="153"/>
    </location>
</feature>
<dbReference type="STRING" id="686832.A0A0C3BS40"/>
<evidence type="ECO:0000313" key="4">
    <source>
        <dbReference type="Proteomes" id="UP000053424"/>
    </source>
</evidence>
<evidence type="ECO:0000259" key="2">
    <source>
        <dbReference type="PROSITE" id="PS50076"/>
    </source>
</evidence>
<feature type="region of interest" description="Disordered" evidence="1">
    <location>
        <begin position="131"/>
        <end position="150"/>
    </location>
</feature>
<dbReference type="Gene3D" id="1.10.287.110">
    <property type="entry name" value="DnaJ domain"/>
    <property type="match status" value="1"/>
</dbReference>
<dbReference type="Pfam" id="PF00226">
    <property type="entry name" value="DnaJ"/>
    <property type="match status" value="1"/>
</dbReference>